<evidence type="ECO:0000313" key="11">
    <source>
        <dbReference type="Proteomes" id="UP001239445"/>
    </source>
</evidence>
<feature type="region of interest" description="Disordered" evidence="9">
    <location>
        <begin position="1"/>
        <end position="31"/>
    </location>
</feature>
<evidence type="ECO:0000256" key="4">
    <source>
        <dbReference type="ARBA" id="ARBA00022989"/>
    </source>
</evidence>
<evidence type="ECO:0000256" key="3">
    <source>
        <dbReference type="ARBA" id="ARBA00022692"/>
    </source>
</evidence>
<dbReference type="AlphaFoldDB" id="A0AAJ0F1C2"/>
<keyword evidence="6" id="KW-0472">Membrane</keyword>
<evidence type="ECO:0000256" key="6">
    <source>
        <dbReference type="ARBA" id="ARBA00023136"/>
    </source>
</evidence>
<dbReference type="Proteomes" id="UP001239445">
    <property type="component" value="Unassembled WGS sequence"/>
</dbReference>
<comment type="similarity">
    <text evidence="8">Belongs to the ustYa family.</text>
</comment>
<name>A0AAJ0F1C2_9PEZI</name>
<dbReference type="GO" id="GO:0016020">
    <property type="term" value="C:membrane"/>
    <property type="evidence" value="ECO:0007669"/>
    <property type="project" value="UniProtKB-SubCell"/>
</dbReference>
<evidence type="ECO:0000256" key="7">
    <source>
        <dbReference type="ARBA" id="ARBA00023180"/>
    </source>
</evidence>
<dbReference type="GO" id="GO:0043386">
    <property type="term" value="P:mycotoxin biosynthetic process"/>
    <property type="evidence" value="ECO:0007669"/>
    <property type="project" value="InterPro"/>
</dbReference>
<keyword evidence="11" id="KW-1185">Reference proteome</keyword>
<gene>
    <name evidence="10" type="ORF">QBC47DRAFT_83486</name>
</gene>
<evidence type="ECO:0000256" key="2">
    <source>
        <dbReference type="ARBA" id="ARBA00004685"/>
    </source>
</evidence>
<protein>
    <recommendedName>
        <fullName evidence="12">Cyclochlorotine biosynthesis protein O</fullName>
    </recommendedName>
</protein>
<keyword evidence="3" id="KW-0812">Transmembrane</keyword>
<dbReference type="EMBL" id="MU839843">
    <property type="protein sequence ID" value="KAK1751046.1"/>
    <property type="molecule type" value="Genomic_DNA"/>
</dbReference>
<evidence type="ECO:0000256" key="9">
    <source>
        <dbReference type="SAM" id="MobiDB-lite"/>
    </source>
</evidence>
<dbReference type="InterPro" id="IPR021765">
    <property type="entry name" value="UstYa-like"/>
</dbReference>
<dbReference type="PANTHER" id="PTHR33365:SF4">
    <property type="entry name" value="CYCLOCHLOROTINE BIOSYNTHESIS PROTEIN O"/>
    <property type="match status" value="1"/>
</dbReference>
<comment type="caution">
    <text evidence="10">The sequence shown here is derived from an EMBL/GenBank/DDBJ whole genome shotgun (WGS) entry which is preliminary data.</text>
</comment>
<reference evidence="10" key="1">
    <citation type="submission" date="2023-06" db="EMBL/GenBank/DDBJ databases">
        <title>Genome-scale phylogeny and comparative genomics of the fungal order Sordariales.</title>
        <authorList>
            <consortium name="Lawrence Berkeley National Laboratory"/>
            <person name="Hensen N."/>
            <person name="Bonometti L."/>
            <person name="Westerberg I."/>
            <person name="Brannstrom I.O."/>
            <person name="Guillou S."/>
            <person name="Cros-Aarteil S."/>
            <person name="Calhoun S."/>
            <person name="Haridas S."/>
            <person name="Kuo A."/>
            <person name="Mondo S."/>
            <person name="Pangilinan J."/>
            <person name="Riley R."/>
            <person name="Labutti K."/>
            <person name="Andreopoulos B."/>
            <person name="Lipzen A."/>
            <person name="Chen C."/>
            <person name="Yanf M."/>
            <person name="Daum C."/>
            <person name="Ng V."/>
            <person name="Clum A."/>
            <person name="Steindorff A."/>
            <person name="Ohm R."/>
            <person name="Martin F."/>
            <person name="Silar P."/>
            <person name="Natvig D."/>
            <person name="Lalanne C."/>
            <person name="Gautier V."/>
            <person name="Ament-Velasquez S.L."/>
            <person name="Kruys A."/>
            <person name="Hutchinson M.I."/>
            <person name="Powell A.J."/>
            <person name="Barry K."/>
            <person name="Miller A.N."/>
            <person name="Grigoriev I.V."/>
            <person name="Debuchy R."/>
            <person name="Gladieux P."/>
            <person name="Thoren M.H."/>
            <person name="Johannesson H."/>
        </authorList>
    </citation>
    <scope>NUCLEOTIDE SEQUENCE</scope>
    <source>
        <strain evidence="10">PSN4</strain>
    </source>
</reference>
<proteinExistence type="inferred from homology"/>
<evidence type="ECO:0000256" key="1">
    <source>
        <dbReference type="ARBA" id="ARBA00004167"/>
    </source>
</evidence>
<comment type="pathway">
    <text evidence="2">Mycotoxin biosynthesis.</text>
</comment>
<evidence type="ECO:0000313" key="10">
    <source>
        <dbReference type="EMBL" id="KAK1751046.1"/>
    </source>
</evidence>
<organism evidence="10 11">
    <name type="scientific">Echria macrotheca</name>
    <dbReference type="NCBI Taxonomy" id="438768"/>
    <lineage>
        <taxon>Eukaryota</taxon>
        <taxon>Fungi</taxon>
        <taxon>Dikarya</taxon>
        <taxon>Ascomycota</taxon>
        <taxon>Pezizomycotina</taxon>
        <taxon>Sordariomycetes</taxon>
        <taxon>Sordariomycetidae</taxon>
        <taxon>Sordariales</taxon>
        <taxon>Schizotheciaceae</taxon>
        <taxon>Echria</taxon>
    </lineage>
</organism>
<comment type="subcellular location">
    <subcellularLocation>
        <location evidence="1">Membrane</location>
        <topology evidence="1">Single-pass membrane protein</topology>
    </subcellularLocation>
</comment>
<keyword evidence="4" id="KW-1133">Transmembrane helix</keyword>
<evidence type="ECO:0000256" key="5">
    <source>
        <dbReference type="ARBA" id="ARBA00023026"/>
    </source>
</evidence>
<evidence type="ECO:0008006" key="12">
    <source>
        <dbReference type="Google" id="ProtNLM"/>
    </source>
</evidence>
<keyword evidence="5" id="KW-0843">Virulence</keyword>
<sequence length="268" mass="29974">MNTPPFDLEMDEQSAPFLPRDSSSREVETPANPSKIPLIERYSNTCVFTLLSLSVAFLIAGFSSGPTYPQCTKQLNGWSPMLDAVEYYDTSESSGVVVGLGTAPSALYMGHPTSTLEHAWDALWQFGSMGIPESQLPLLNKTAKEKDWHRLPAEVGGGIQAYFEGFHYIHCLNLVRQYTYRHQYNYSHVHAFSNPNVGILDHVEHCLEMVRVRIMCDADPTMYPVSGGDGGSGWTIDTRPRRVCRDFGKMVKWANEHITVPLEVGKDI</sequence>
<keyword evidence="7" id="KW-0325">Glycoprotein</keyword>
<evidence type="ECO:0000256" key="8">
    <source>
        <dbReference type="ARBA" id="ARBA00035112"/>
    </source>
</evidence>
<dbReference type="PANTHER" id="PTHR33365">
    <property type="entry name" value="YALI0B05434P"/>
    <property type="match status" value="1"/>
</dbReference>
<accession>A0AAJ0F1C2</accession>
<dbReference type="Pfam" id="PF11807">
    <property type="entry name" value="UstYa"/>
    <property type="match status" value="1"/>
</dbReference>